<evidence type="ECO:0000256" key="1">
    <source>
        <dbReference type="SAM" id="MobiDB-lite"/>
    </source>
</evidence>
<organism evidence="2 3">
    <name type="scientific">Periconia digitata</name>
    <dbReference type="NCBI Taxonomy" id="1303443"/>
    <lineage>
        <taxon>Eukaryota</taxon>
        <taxon>Fungi</taxon>
        <taxon>Dikarya</taxon>
        <taxon>Ascomycota</taxon>
        <taxon>Pezizomycotina</taxon>
        <taxon>Dothideomycetes</taxon>
        <taxon>Pleosporomycetidae</taxon>
        <taxon>Pleosporales</taxon>
        <taxon>Massarineae</taxon>
        <taxon>Periconiaceae</taxon>
        <taxon>Periconia</taxon>
    </lineage>
</organism>
<reference evidence="2" key="1">
    <citation type="submission" date="2023-01" db="EMBL/GenBank/DDBJ databases">
        <authorList>
            <person name="Van Ghelder C."/>
            <person name="Rancurel C."/>
        </authorList>
    </citation>
    <scope>NUCLEOTIDE SEQUENCE</scope>
    <source>
        <strain evidence="2">CNCM I-4278</strain>
    </source>
</reference>
<keyword evidence="3" id="KW-1185">Reference proteome</keyword>
<accession>A0A9W4U2Q4</accession>
<feature type="region of interest" description="Disordered" evidence="1">
    <location>
        <begin position="1"/>
        <end position="105"/>
    </location>
</feature>
<feature type="compositionally biased region" description="Polar residues" evidence="1">
    <location>
        <begin position="89"/>
        <end position="103"/>
    </location>
</feature>
<comment type="caution">
    <text evidence="2">The sequence shown here is derived from an EMBL/GenBank/DDBJ whole genome shotgun (WGS) entry which is preliminary data.</text>
</comment>
<name>A0A9W4U2Q4_9PLEO</name>
<evidence type="ECO:0000313" key="3">
    <source>
        <dbReference type="Proteomes" id="UP001152607"/>
    </source>
</evidence>
<dbReference type="OrthoDB" id="5377039at2759"/>
<protein>
    <submittedName>
        <fullName evidence="2">Uncharacterized protein</fullName>
    </submittedName>
</protein>
<evidence type="ECO:0000313" key="2">
    <source>
        <dbReference type="EMBL" id="CAI6250187.1"/>
    </source>
</evidence>
<sequence>MSDIDGDSTMHSSPEFAANDDEMFPDEAPSTPKTAATFALDPASELSPPNSQGGPSASTAAVSSSSDILNSNGKRNLPPSASGEAAATVMSSSVPRTWQTDPTTGYRWFKAEDQPGYEWMNNRAREDALRALNEIVDRESQIKRKYGDPLKADIPMTLGR</sequence>
<dbReference type="Proteomes" id="UP001152607">
    <property type="component" value="Unassembled WGS sequence"/>
</dbReference>
<dbReference type="EMBL" id="CAOQHR010000001">
    <property type="protein sequence ID" value="CAI6250187.1"/>
    <property type="molecule type" value="Genomic_DNA"/>
</dbReference>
<dbReference type="AlphaFoldDB" id="A0A9W4U2Q4"/>
<gene>
    <name evidence="2" type="ORF">PDIGIT_LOCUS940</name>
</gene>
<proteinExistence type="predicted"/>
<feature type="compositionally biased region" description="Low complexity" evidence="1">
    <location>
        <begin position="56"/>
        <end position="66"/>
    </location>
</feature>